<feature type="signal peptide" evidence="3">
    <location>
        <begin position="1"/>
        <end position="21"/>
    </location>
</feature>
<dbReference type="Gene3D" id="2.60.120.200">
    <property type="match status" value="4"/>
</dbReference>
<dbReference type="SUPFAM" id="SSF49899">
    <property type="entry name" value="Concanavalin A-like lectins/glucanases"/>
    <property type="match status" value="4"/>
</dbReference>
<dbReference type="Pfam" id="PF18998">
    <property type="entry name" value="Flg_new_2"/>
    <property type="match status" value="3"/>
</dbReference>
<evidence type="ECO:0000256" key="2">
    <source>
        <dbReference type="ARBA" id="ARBA00023157"/>
    </source>
</evidence>
<dbReference type="Proteomes" id="UP000191931">
    <property type="component" value="Unassembled WGS sequence"/>
</dbReference>
<dbReference type="PROSITE" id="PS00141">
    <property type="entry name" value="ASP_PROTEASE"/>
    <property type="match status" value="1"/>
</dbReference>
<keyword evidence="2" id="KW-1015">Disulfide bond</keyword>
<sequence>MIKQILIIAIALLTLASVAHATNYALNFDGTDDYVDCSSINLSGSTLTLECWINPDDFDTPVEGCINLIGTESSGNSAFLRLGDGGANMQKVQFVLEISGQKKLWSSTDLSEGTWYHIAGVYDSSTGMKIYINGVLDTNNTQTGDFDSNSTFLIGNATNLNRGYDGQMDEVRVWNIARTEAEIKANMHKELTGSETGLITYYKMSDGSGTTITDNSGNSNTGTITNGATWKASASFAGPRKALDFDGTDDYVTIADNNSLDLTTNYTIEAWIKPRAFNFHGGIVGKWHTSSLPPPYGYTLRLSGDISYSGINFDGMETEDGTLTANQWQHIAAVNNGVTRKVYLNGVEQTLSPSTPYTVEANSDPVIIGKDYLSEAGTRYFDGEIDEVRIWNVARTPEQIRENMMNTLNVSSELNLVAYYRMDQSDGTTLYDMTVNANNGTLTNMDNTDWVDSTAFNTWIGSESSDWSTAGNWSKNSAPASTDNVGLYKLSSLANEATISGTPTVNSLYFSSGAAPTLSSGFAVNGNLLLGKDISMSSNTFTLGSSANLVEGSYRLFGAGNITTTRDLNNITAENVAGLGAVLTTSANLGSTTITRAHTAQTISGNPSILRYYDITPTTNTGLNATLVFNYNDSELNGLTEADLKLWKSTDGGTNWIVSGGTIDTANNTITVTGQDGFSRWRAAVPNPATYNTTISTSASSNGSWSSDGGTDTWTPYATGATVSVSEIQNKLNADTSVVITTGSGAGEDGDVTISSAISKTAGGEATLTIKAARSIILNSNQSIASSNGTLNTILWADSDNNEEGSIFLDTNATINSNDGNITLGGGSDPISDAAMGKNTTSLDGDPLTVGVYLQTGSQINAGGGNISVRGKGGTSTNKTGNNRGITLKGTIQSSGNGTITIYGEGGATDGAWGIATSGSTIEAESGAINITGIGGTANTHGIGTFSGIIQSSSGLITLTGDGNGTGSDLRLGGANVKVGKGLLGSSSSNITLIADSLSMDDSTTAARIESTGNLEIHPRTASATIGISGATGTLGLPGYYFSGTNANFVDGFSSITIGRSSQTGDISIAATTVNDPLVLSTQGSVTQSGAITGGQNLSLQGTGGQYDLTNTGNVVSNLTADTGTVNFVNSGALTLATVSATGPVDIATQSGNLTLTGAILTANTSTNAVKLNAGRSENIGTTTGGDIIVIGGSVAAGSGGTSKLYTGSVSGSTGITGLPNYSSSLVHYNSDETSSLTFGAGLYVVYRETKTHNVTTYAELADAVTNSSSGDTISITADITVTSTISCTKNLVFDGNGNTLSVPTPGLTDSGDVNDSPSTFGVFSISGAGVYAEIKNMTIKGGHASGGGINVGTGATLRVENCLINNGSGNVKGGAINNSGTTYVYDCGIMRNIAQYGGGFVNNSGATMFIENCFISQNRAFSATGGGGAGENQGTLYINNSTIYNNNGKEIGGGINNYQGTLWVTNSTFAGNVAYGNYNGGAIGVNGGTATVINSLFAYNYRKSAGTVDNPSGFSLDDVTKYNSNGTINSYYNVFHGAITGHDVSSHNITYGGLADGSDNYLFSGGIYDFIINNDNLQIGTAKVFQPFFVEVNSVANTANRAVTLKTGSALLSNNYSGTDYEGTDTGYDSSNSASVIIGYYNKDTSSWVDLQGTGASSHVVTTDQFGDDRTTFNVRGAVAEAIDSFYMLKVNAVANGSVSGGSPFGELYASGSNITITATPDSGYEFTRWEDDLGTPLSTDNPYTLTVTSTLAVVPIFSTAAPSVEKSALMFDGTDDYVEFGTNSPPYSDTITIEAWIKTTSTSLVNNIVCWGYTHTTYTDNVQFRTCGGKLEFGIDPYGVGWVATISNTSVNSGNWTHVAVVKNGTSVKLYINGQEDVSGYNDRTPSVDRMLIGKYYFDENYFEGSIDEVRIWNIARTETQISDNMYSELTGSESGLVAYYKINEGSATSLGDSTTNSYTGTLATSPNNPTWIEGSSYGLSFDGTGDYVDCGNDSSLQLSGNITVEAWIKLSVLGQYQYLVSKYYHGAANGGYELLITNTNVPWFIIGNNDSSWNAAASTEALEANRWYHLAATYDGSTIKIYVDGVLKASQSQTGIVDSGTSLTIGSRAGSGFFSGAMDEVRVWSVVRSQNEIQDYMERTLAGNETGLVAYYKMNTGSGTTLTNNSINTSGLNNGTLLDNTTWIETYLFLPSQPQNSVVTGTARYWSGGGDVDPATISVNFNDTATLTITPGTGSSISTITGCGGTPITGPIAVATTYTTGNITEDCTVTATFTLNSYTVTGTADTGGTISPGSRTLNYNDTTTFTIIPDWGYQFNNFTGGCPAGTWSGNTYTTGAITADCTLNATFTPKTYKVTSLATANGTISPAGDQYISHGGSATFTVTPDSGYMINYVLGCNGTLAGTTYTTGAITGPCKVMAFFKSQ</sequence>
<dbReference type="InterPro" id="IPR001969">
    <property type="entry name" value="Aspartic_peptidase_AS"/>
</dbReference>
<evidence type="ECO:0000256" key="1">
    <source>
        <dbReference type="ARBA" id="ARBA00022729"/>
    </source>
</evidence>
<keyword evidence="6" id="KW-1185">Reference proteome</keyword>
<feature type="domain" description="LamG-like jellyroll fold" evidence="4">
    <location>
        <begin position="264"/>
        <end position="398"/>
    </location>
</feature>
<dbReference type="GO" id="GO:0004190">
    <property type="term" value="F:aspartic-type endopeptidase activity"/>
    <property type="evidence" value="ECO:0007669"/>
    <property type="project" value="InterPro"/>
</dbReference>
<keyword evidence="1 3" id="KW-0732">Signal</keyword>
<evidence type="ECO:0000259" key="4">
    <source>
        <dbReference type="SMART" id="SM00560"/>
    </source>
</evidence>
<dbReference type="InterPro" id="IPR013320">
    <property type="entry name" value="ConA-like_dom_sf"/>
</dbReference>
<evidence type="ECO:0000313" key="5">
    <source>
        <dbReference type="EMBL" id="SLM27878.1"/>
    </source>
</evidence>
<name>A0A1W1H682_9BACT</name>
<evidence type="ECO:0000313" key="6">
    <source>
        <dbReference type="Proteomes" id="UP000191931"/>
    </source>
</evidence>
<dbReference type="RefSeq" id="WP_186441290.1">
    <property type="nucleotide sequence ID" value="NZ_LT828546.1"/>
</dbReference>
<dbReference type="Pfam" id="PF13385">
    <property type="entry name" value="Laminin_G_3"/>
    <property type="match status" value="4"/>
</dbReference>
<organism evidence="5 6">
    <name type="scientific">Desulfamplus magnetovallimortis</name>
    <dbReference type="NCBI Taxonomy" id="1246637"/>
    <lineage>
        <taxon>Bacteria</taxon>
        <taxon>Pseudomonadati</taxon>
        <taxon>Thermodesulfobacteriota</taxon>
        <taxon>Desulfobacteria</taxon>
        <taxon>Desulfobacterales</taxon>
        <taxon>Desulfobacteraceae</taxon>
        <taxon>Desulfamplus</taxon>
    </lineage>
</organism>
<feature type="domain" description="LamG-like jellyroll fold" evidence="4">
    <location>
        <begin position="1791"/>
        <end position="1922"/>
    </location>
</feature>
<dbReference type="GO" id="GO:0006508">
    <property type="term" value="P:proteolysis"/>
    <property type="evidence" value="ECO:0007669"/>
    <property type="project" value="InterPro"/>
</dbReference>
<dbReference type="PANTHER" id="PTHR42535:SF2">
    <property type="entry name" value="CHROMOSOME UNDETERMINED SCAFFOLD_146, WHOLE GENOME SHOTGUN SEQUENCE"/>
    <property type="match status" value="1"/>
</dbReference>
<feature type="domain" description="LamG-like jellyroll fold" evidence="4">
    <location>
        <begin position="45"/>
        <end position="181"/>
    </location>
</feature>
<accession>A0A1W1H682</accession>
<dbReference type="STRING" id="1246637.MTBBW1_1190006"/>
<protein>
    <recommendedName>
        <fullName evidence="4">LamG-like jellyroll fold domain-containing protein</fullName>
    </recommendedName>
</protein>
<feature type="domain" description="LamG-like jellyroll fold" evidence="4">
    <location>
        <begin position="2003"/>
        <end position="2134"/>
    </location>
</feature>
<evidence type="ECO:0000256" key="3">
    <source>
        <dbReference type="SAM" id="SignalP"/>
    </source>
</evidence>
<reference evidence="5 6" key="1">
    <citation type="submission" date="2017-03" db="EMBL/GenBank/DDBJ databases">
        <authorList>
            <person name="Afonso C.L."/>
            <person name="Miller P.J."/>
            <person name="Scott M.A."/>
            <person name="Spackman E."/>
            <person name="Goraichik I."/>
            <person name="Dimitrov K.M."/>
            <person name="Suarez D.L."/>
            <person name="Swayne D.E."/>
        </authorList>
    </citation>
    <scope>NUCLEOTIDE SEQUENCE [LARGE SCALE GENOMIC DNA]</scope>
    <source>
        <strain evidence="5">PRJEB14757</strain>
    </source>
</reference>
<dbReference type="SUPFAM" id="SSF51126">
    <property type="entry name" value="Pectin lyase-like"/>
    <property type="match status" value="1"/>
</dbReference>
<dbReference type="InterPro" id="IPR044060">
    <property type="entry name" value="Bacterial_rp_domain"/>
</dbReference>
<dbReference type="InterPro" id="IPR011050">
    <property type="entry name" value="Pectin_lyase_fold/virulence"/>
</dbReference>
<dbReference type="PANTHER" id="PTHR42535">
    <property type="entry name" value="OOKINETE PROTEIN, PUTATIVE-RELATED"/>
    <property type="match status" value="1"/>
</dbReference>
<dbReference type="InterPro" id="IPR006558">
    <property type="entry name" value="LamG-like"/>
</dbReference>
<dbReference type="EMBL" id="FWEV01000023">
    <property type="protein sequence ID" value="SLM27878.1"/>
    <property type="molecule type" value="Genomic_DNA"/>
</dbReference>
<feature type="chain" id="PRO_5013366023" description="LamG-like jellyroll fold domain-containing protein" evidence="3">
    <location>
        <begin position="22"/>
        <end position="2426"/>
    </location>
</feature>
<gene>
    <name evidence="5" type="ORF">MTBBW1_1190006</name>
</gene>
<proteinExistence type="predicted"/>
<dbReference type="SMART" id="SM00560">
    <property type="entry name" value="LamGL"/>
    <property type="match status" value="4"/>
</dbReference>